<evidence type="ECO:0000313" key="1">
    <source>
        <dbReference type="EMBL" id="SFF95850.1"/>
    </source>
</evidence>
<dbReference type="AlphaFoldDB" id="A0A1I2MY88"/>
<dbReference type="EMBL" id="FOOH01000016">
    <property type="protein sequence ID" value="SFF95850.1"/>
    <property type="molecule type" value="Genomic_DNA"/>
</dbReference>
<organism evidence="1 2">
    <name type="scientific">Salegentibacter agarivorans</name>
    <dbReference type="NCBI Taxonomy" id="345907"/>
    <lineage>
        <taxon>Bacteria</taxon>
        <taxon>Pseudomonadati</taxon>
        <taxon>Bacteroidota</taxon>
        <taxon>Flavobacteriia</taxon>
        <taxon>Flavobacteriales</taxon>
        <taxon>Flavobacteriaceae</taxon>
        <taxon>Salegentibacter</taxon>
    </lineage>
</organism>
<evidence type="ECO:0000313" key="2">
    <source>
        <dbReference type="Proteomes" id="UP000199116"/>
    </source>
</evidence>
<gene>
    <name evidence="1" type="ORF">SAMN04488033_11677</name>
</gene>
<reference evidence="2" key="1">
    <citation type="submission" date="2016-10" db="EMBL/GenBank/DDBJ databases">
        <authorList>
            <person name="Varghese N."/>
            <person name="Submissions S."/>
        </authorList>
    </citation>
    <scope>NUCLEOTIDE SEQUENCE [LARGE SCALE GENOMIC DNA]</scope>
    <source>
        <strain evidence="2">DSM 23515</strain>
    </source>
</reference>
<sequence>MSVCTCQNDWSNKDIIWGQGIRLKKQSGVNLLVRPFNFRVVEEKQLLSIKASRFNGIIISILYKVN</sequence>
<dbReference type="Proteomes" id="UP000199116">
    <property type="component" value="Unassembled WGS sequence"/>
</dbReference>
<name>A0A1I2MY88_9FLAO</name>
<accession>A0A1I2MY88</accession>
<protein>
    <submittedName>
        <fullName evidence="1">Uncharacterized protein</fullName>
    </submittedName>
</protein>
<keyword evidence="2" id="KW-1185">Reference proteome</keyword>
<proteinExistence type="predicted"/>